<reference evidence="5" key="1">
    <citation type="journal article" date="2019" name="Int. J. Syst. Evol. Microbiol.">
        <title>The Global Catalogue of Microorganisms (GCM) 10K type strain sequencing project: providing services to taxonomists for standard genome sequencing and annotation.</title>
        <authorList>
            <consortium name="The Broad Institute Genomics Platform"/>
            <consortium name="The Broad Institute Genome Sequencing Center for Infectious Disease"/>
            <person name="Wu L."/>
            <person name="Ma J."/>
        </authorList>
    </citation>
    <scope>NUCLEOTIDE SEQUENCE [LARGE SCALE GENOMIC DNA]</scope>
    <source>
        <strain evidence="5">JCM 31920</strain>
    </source>
</reference>
<evidence type="ECO:0000256" key="1">
    <source>
        <dbReference type="ARBA" id="ARBA00022729"/>
    </source>
</evidence>
<dbReference type="Proteomes" id="UP001501508">
    <property type="component" value="Unassembled WGS sequence"/>
</dbReference>
<feature type="domain" description="Soluble ligand binding" evidence="3">
    <location>
        <begin position="141"/>
        <end position="189"/>
    </location>
</feature>
<name>A0ABP8M6J4_9BACT</name>
<dbReference type="Gene3D" id="3.30.1950.10">
    <property type="entry name" value="wza like domain"/>
    <property type="match status" value="1"/>
</dbReference>
<feature type="domain" description="Polysaccharide export protein N-terminal" evidence="2">
    <location>
        <begin position="39"/>
        <end position="135"/>
    </location>
</feature>
<dbReference type="Pfam" id="PF10531">
    <property type="entry name" value="SLBB"/>
    <property type="match status" value="1"/>
</dbReference>
<dbReference type="InterPro" id="IPR003715">
    <property type="entry name" value="Poly_export_N"/>
</dbReference>
<keyword evidence="1" id="KW-0732">Signal</keyword>
<protein>
    <submittedName>
        <fullName evidence="4">Polysaccharide biosynthesis/export family protein</fullName>
    </submittedName>
</protein>
<dbReference type="EMBL" id="BAABEY010000032">
    <property type="protein sequence ID" value="GAA4444698.1"/>
    <property type="molecule type" value="Genomic_DNA"/>
</dbReference>
<evidence type="ECO:0000259" key="2">
    <source>
        <dbReference type="Pfam" id="PF02563"/>
    </source>
</evidence>
<dbReference type="InterPro" id="IPR049712">
    <property type="entry name" value="Poly_export"/>
</dbReference>
<sequence>MLAYSLFIASCISQKEVTYFQESPDNPQRGKGMQAYIPLIQSGDVLSVVVGSLNPEANEIFNVRNMATAAHLNYGAAGGAGGRIQPIGYVVDEEGNIDVPLIGKVKVDGLMTDLASKTIRTMLEKYLKEPTVAVRFVGYKISVLGEVKNPSVFVVPEERITLPEALSLAGDLTIYGRRDNVMVIREENGVRTYGKVNLTSRELFDSPYYYLHKNDVIYVEPTKARVTSSDRTLQILPLVLSSLSVIAIILTRVL</sequence>
<accession>A0ABP8M6J4</accession>
<dbReference type="Pfam" id="PF02563">
    <property type="entry name" value="Poly_export"/>
    <property type="match status" value="1"/>
</dbReference>
<dbReference type="PANTHER" id="PTHR33619">
    <property type="entry name" value="POLYSACCHARIDE EXPORT PROTEIN GFCE-RELATED"/>
    <property type="match status" value="1"/>
</dbReference>
<evidence type="ECO:0000313" key="4">
    <source>
        <dbReference type="EMBL" id="GAA4444698.1"/>
    </source>
</evidence>
<evidence type="ECO:0000259" key="3">
    <source>
        <dbReference type="Pfam" id="PF10531"/>
    </source>
</evidence>
<comment type="caution">
    <text evidence="4">The sequence shown here is derived from an EMBL/GenBank/DDBJ whole genome shotgun (WGS) entry which is preliminary data.</text>
</comment>
<evidence type="ECO:0000313" key="5">
    <source>
        <dbReference type="Proteomes" id="UP001501508"/>
    </source>
</evidence>
<organism evidence="4 5">
    <name type="scientific">Ravibacter arvi</name>
    <dbReference type="NCBI Taxonomy" id="2051041"/>
    <lineage>
        <taxon>Bacteria</taxon>
        <taxon>Pseudomonadati</taxon>
        <taxon>Bacteroidota</taxon>
        <taxon>Cytophagia</taxon>
        <taxon>Cytophagales</taxon>
        <taxon>Spirosomataceae</taxon>
        <taxon>Ravibacter</taxon>
    </lineage>
</organism>
<dbReference type="InterPro" id="IPR019554">
    <property type="entry name" value="Soluble_ligand-bd"/>
</dbReference>
<proteinExistence type="predicted"/>
<keyword evidence="5" id="KW-1185">Reference proteome</keyword>
<dbReference type="PANTHER" id="PTHR33619:SF3">
    <property type="entry name" value="POLYSACCHARIDE EXPORT PROTEIN GFCE-RELATED"/>
    <property type="match status" value="1"/>
</dbReference>
<gene>
    <name evidence="4" type="ORF">GCM10023091_35300</name>
</gene>